<gene>
    <name evidence="2" type="ORF">M670_04504</name>
</gene>
<evidence type="ECO:0000256" key="1">
    <source>
        <dbReference type="SAM" id="Phobius"/>
    </source>
</evidence>
<name>A0A072NHE6_SCHAZ</name>
<dbReference type="PATRIC" id="fig|1348973.3.peg.4374"/>
<dbReference type="EMBL" id="JJRY01000029">
    <property type="protein sequence ID" value="KEF36343.1"/>
    <property type="molecule type" value="Genomic_DNA"/>
</dbReference>
<dbReference type="Proteomes" id="UP000027936">
    <property type="component" value="Unassembled WGS sequence"/>
</dbReference>
<keyword evidence="1" id="KW-0812">Transmembrane</keyword>
<protein>
    <submittedName>
        <fullName evidence="2">Uncharacterized protein</fullName>
    </submittedName>
</protein>
<feature type="transmembrane region" description="Helical" evidence="1">
    <location>
        <begin position="12"/>
        <end position="31"/>
    </location>
</feature>
<proteinExistence type="predicted"/>
<evidence type="ECO:0000313" key="2">
    <source>
        <dbReference type="EMBL" id="KEF36343.1"/>
    </source>
</evidence>
<comment type="caution">
    <text evidence="2">The sequence shown here is derived from an EMBL/GenBank/DDBJ whole genome shotgun (WGS) entry which is preliminary data.</text>
</comment>
<sequence length="159" mass="18299">MIVTIDRKGAIFLYSKVIFVLLWSVILVGFLPDSPSAMDNGSKDERTVLDPKVIDIETSPVPMVNQWVTLRQRSTGELLIKVEALNTKEVRFWTVPVKNKSWQNSWEQRKLISIDQDGSDGWSSTFFYGQENLLMFIVVEAIGHNGQTDKRPFYVVYRK</sequence>
<evidence type="ECO:0000313" key="3">
    <source>
        <dbReference type="Proteomes" id="UP000027936"/>
    </source>
</evidence>
<keyword evidence="1" id="KW-0472">Membrane</keyword>
<organism evidence="2 3">
    <name type="scientific">Schinkia azotoformans MEV2011</name>
    <dbReference type="NCBI Taxonomy" id="1348973"/>
    <lineage>
        <taxon>Bacteria</taxon>
        <taxon>Bacillati</taxon>
        <taxon>Bacillota</taxon>
        <taxon>Bacilli</taxon>
        <taxon>Bacillales</taxon>
        <taxon>Bacillaceae</taxon>
        <taxon>Calidifontibacillus/Schinkia group</taxon>
        <taxon>Schinkia</taxon>
    </lineage>
</organism>
<dbReference type="AlphaFoldDB" id="A0A072NHE6"/>
<accession>A0A072NHE6</accession>
<reference evidence="2 3" key="1">
    <citation type="submission" date="2014-04" db="EMBL/GenBank/DDBJ databases">
        <title>Draft genome sequence of Bacillus azotoformans MEV2011, a (co-) denitrifying strain unable to grow in the presence of oxygen.</title>
        <authorList>
            <person name="Nielsen M."/>
            <person name="Schreiber L."/>
            <person name="Finster K."/>
            <person name="Schramm A."/>
        </authorList>
    </citation>
    <scope>NUCLEOTIDE SEQUENCE [LARGE SCALE GENOMIC DNA]</scope>
    <source>
        <strain evidence="2 3">MEV2011</strain>
    </source>
</reference>
<keyword evidence="1" id="KW-1133">Transmembrane helix</keyword>